<name>A0AAE0G373_9CHLO</name>
<evidence type="ECO:0000313" key="3">
    <source>
        <dbReference type="Proteomes" id="UP001190700"/>
    </source>
</evidence>
<feature type="compositionally biased region" description="Basic residues" evidence="1">
    <location>
        <begin position="402"/>
        <end position="412"/>
    </location>
</feature>
<feature type="region of interest" description="Disordered" evidence="1">
    <location>
        <begin position="376"/>
        <end position="413"/>
    </location>
</feature>
<evidence type="ECO:0000256" key="1">
    <source>
        <dbReference type="SAM" id="MobiDB-lite"/>
    </source>
</evidence>
<gene>
    <name evidence="2" type="ORF">CYMTET_20997</name>
</gene>
<feature type="region of interest" description="Disordered" evidence="1">
    <location>
        <begin position="561"/>
        <end position="593"/>
    </location>
</feature>
<organism evidence="2 3">
    <name type="scientific">Cymbomonas tetramitiformis</name>
    <dbReference type="NCBI Taxonomy" id="36881"/>
    <lineage>
        <taxon>Eukaryota</taxon>
        <taxon>Viridiplantae</taxon>
        <taxon>Chlorophyta</taxon>
        <taxon>Pyramimonadophyceae</taxon>
        <taxon>Pyramimonadales</taxon>
        <taxon>Pyramimonadaceae</taxon>
        <taxon>Cymbomonas</taxon>
    </lineage>
</organism>
<feature type="region of interest" description="Disordered" evidence="1">
    <location>
        <begin position="1360"/>
        <end position="1387"/>
    </location>
</feature>
<reference evidence="2 3" key="1">
    <citation type="journal article" date="2015" name="Genome Biol. Evol.">
        <title>Comparative Genomics of a Bacterivorous Green Alga Reveals Evolutionary Causalities and Consequences of Phago-Mixotrophic Mode of Nutrition.</title>
        <authorList>
            <person name="Burns J.A."/>
            <person name="Paasch A."/>
            <person name="Narechania A."/>
            <person name="Kim E."/>
        </authorList>
    </citation>
    <scope>NUCLEOTIDE SEQUENCE [LARGE SCALE GENOMIC DNA]</scope>
    <source>
        <strain evidence="2 3">PLY_AMNH</strain>
    </source>
</reference>
<sequence>MVQSLVPLFLDAPAFGALQRWLLCGRPQVYDLQALVNGTNGYGDVRKSSTGRLLLRLLQHQAFVTALMPAVVPCDDMNVNPFTTIDPQSGFCQALMHGSDRVPQRLQDFFQKDDLARTPDVVQAFYEDDNALRQYLEALGLVLELAKLVAHFKEAKDMAGVGGDLLTYQASHHTFSALLVLFKEVSQRLQGKLNFLLRFADEYRLAQHMGYNTSAWLDNYNRWRKSYRTELLGSFRHCEKLVATVQERMSQPFSTEQARAGLHRFQQGIAETAARLEDMFGVRTVQSSLLAAGTLGASERAAGALLPPSVSIESGEVSEPMDDEEAAVGSMAATDNAVNNSSDCGRRCSELGRLIQQVATKAASADSPLAVGVPVGLTPAETPKPRGRSPLSYDTPASTPSPRRKVKEKKKSTSSPFKFLCGFASSPVKGEQEDFDDDPGTPQPDAEAEVDMSGLPETEGALSRMQKRVPTFGHSQAVSAMLNEDETAAVVAAYKSIHGENDVQEAPAFTFYPLVGVLQKAECSPQAISLAVTLLAQAPPLPFASLSTRQSPHTALSLSLSASMHSAAHPQDTSKSSLTAPHPAPQSVSQQAKEQLEVLARRINRTLEKAVEALNVRGGSAKPLWLREASAEEVLELSESAAVTVSGCMSHTGEARKGLLNALTLERGADGDPFQLLHAISNFSPGLENLMSSIVYELTKCAAQHIQSWKDTGASELLYRFVMSDGRQTRIPALHALFSLSKRRLLCVSCIPNAVELLKRLVYLANFEDQETVHCMCFRVMLTIMEGLEQSEMMDLVLQVNWPLDLMIQSISKSKTLAPCALTLMDMLVVLTNGHVISSTESVGRLLDLVDTCSQHSERVWTILSSALTTESHGLLHHSTLQRIMQMMGKCERPELAWKVLSRCCAAADDGEIECCMADLAELMDDLCFLRRVTVWEIMSQIVITRGPHIKEAVKFLIGVFLKELDTQAQTAGACQETNSTSKQNQRLLAQGISMHSARILVHLSQFADCRNKMLSMDAVPVCAKALDMHQADPALMAELLALLANLLAYAQHPPPDLAEDILGSCIKVFLQISNLLEQPKGSSPVNHGLLWKMVTSSIALLNQVSRARPDLVTERMPLHPLILIVQMDKMDSSGENVDLHLQVAGVLRNMMYTGDTGTRRVMYHIECLKSLYQCALDVSVHVTQRETLQLLMLQMLQRMTEYLQEEEVPPATDLVDSLFCVTCQDFMRSGLVAPSAKVKAQAVQLLVHITCYHTSFAMELVSLYSSPAHLTPIRGERPNDRRERCGLPGLVLDILEDSSQSMQVEELQVLQWCTYLIIEVVKRAREQGWQLSQAVSTNVSLEVDLVGPYGKPLIRCADEEAETDSSERDSSIVGPQRDAGHVHPCA</sequence>
<dbReference type="Proteomes" id="UP001190700">
    <property type="component" value="Unassembled WGS sequence"/>
</dbReference>
<protein>
    <submittedName>
        <fullName evidence="2">Uncharacterized protein</fullName>
    </submittedName>
</protein>
<dbReference type="EMBL" id="LGRX02010291">
    <property type="protein sequence ID" value="KAK3270612.1"/>
    <property type="molecule type" value="Genomic_DNA"/>
</dbReference>
<evidence type="ECO:0000313" key="2">
    <source>
        <dbReference type="EMBL" id="KAK3270612.1"/>
    </source>
</evidence>
<comment type="caution">
    <text evidence="2">The sequence shown here is derived from an EMBL/GenBank/DDBJ whole genome shotgun (WGS) entry which is preliminary data.</text>
</comment>
<proteinExistence type="predicted"/>
<dbReference type="InterPro" id="IPR016024">
    <property type="entry name" value="ARM-type_fold"/>
</dbReference>
<dbReference type="SUPFAM" id="SSF48371">
    <property type="entry name" value="ARM repeat"/>
    <property type="match status" value="2"/>
</dbReference>
<feature type="region of interest" description="Disordered" evidence="1">
    <location>
        <begin position="427"/>
        <end position="453"/>
    </location>
</feature>
<keyword evidence="3" id="KW-1185">Reference proteome</keyword>
<accession>A0AAE0G373</accession>